<evidence type="ECO:0008006" key="8">
    <source>
        <dbReference type="Google" id="ProtNLM"/>
    </source>
</evidence>
<evidence type="ECO:0000313" key="6">
    <source>
        <dbReference type="EMBL" id="GCE15369.1"/>
    </source>
</evidence>
<evidence type="ECO:0000256" key="5">
    <source>
        <dbReference type="SAM" id="Phobius"/>
    </source>
</evidence>
<feature type="transmembrane region" description="Helical" evidence="5">
    <location>
        <begin position="80"/>
        <end position="101"/>
    </location>
</feature>
<dbReference type="Proteomes" id="UP000287352">
    <property type="component" value="Unassembled WGS sequence"/>
</dbReference>
<comment type="subcellular location">
    <subcellularLocation>
        <location evidence="1">Membrane</location>
        <topology evidence="1">Multi-pass membrane protein</topology>
    </subcellularLocation>
</comment>
<organism evidence="6 7">
    <name type="scientific">Tengunoibacter tsumagoiensis</name>
    <dbReference type="NCBI Taxonomy" id="2014871"/>
    <lineage>
        <taxon>Bacteria</taxon>
        <taxon>Bacillati</taxon>
        <taxon>Chloroflexota</taxon>
        <taxon>Ktedonobacteria</taxon>
        <taxon>Ktedonobacterales</taxon>
        <taxon>Dictyobacteraceae</taxon>
        <taxon>Tengunoibacter</taxon>
    </lineage>
</organism>
<dbReference type="Pfam" id="PF13564">
    <property type="entry name" value="DoxX_2"/>
    <property type="match status" value="1"/>
</dbReference>
<proteinExistence type="predicted"/>
<protein>
    <recommendedName>
        <fullName evidence="8">DoxX family protein</fullName>
    </recommendedName>
</protein>
<feature type="transmembrane region" description="Helical" evidence="5">
    <location>
        <begin position="52"/>
        <end position="74"/>
    </location>
</feature>
<evidence type="ECO:0000256" key="3">
    <source>
        <dbReference type="ARBA" id="ARBA00022989"/>
    </source>
</evidence>
<reference evidence="7" key="1">
    <citation type="submission" date="2018-12" db="EMBL/GenBank/DDBJ databases">
        <title>Tengunoibacter tsumagoiensis gen. nov., sp. nov., Dictyobacter kobayashii sp. nov., D. alpinus sp. nov., and D. joshuensis sp. nov. and description of Dictyobacteraceae fam. nov. within the order Ktedonobacterales isolated from Tengu-no-mugimeshi.</title>
        <authorList>
            <person name="Wang C.M."/>
            <person name="Zheng Y."/>
            <person name="Sakai Y."/>
            <person name="Toyoda A."/>
            <person name="Minakuchi Y."/>
            <person name="Abe K."/>
            <person name="Yokota A."/>
            <person name="Yabe S."/>
        </authorList>
    </citation>
    <scope>NUCLEOTIDE SEQUENCE [LARGE SCALE GENOMIC DNA]</scope>
    <source>
        <strain evidence="7">Uno3</strain>
    </source>
</reference>
<keyword evidence="3 5" id="KW-1133">Transmembrane helix</keyword>
<dbReference type="InterPro" id="IPR032808">
    <property type="entry name" value="DoxX"/>
</dbReference>
<evidence type="ECO:0000256" key="4">
    <source>
        <dbReference type="ARBA" id="ARBA00023136"/>
    </source>
</evidence>
<keyword evidence="2 5" id="KW-0812">Transmembrane</keyword>
<feature type="transmembrane region" description="Helical" evidence="5">
    <location>
        <begin position="17"/>
        <end position="40"/>
    </location>
</feature>
<keyword evidence="4 5" id="KW-0472">Membrane</keyword>
<name>A0A402A8D1_9CHLR</name>
<dbReference type="GO" id="GO:0016020">
    <property type="term" value="C:membrane"/>
    <property type="evidence" value="ECO:0007669"/>
    <property type="project" value="UniProtKB-SubCell"/>
</dbReference>
<comment type="caution">
    <text evidence="6">The sequence shown here is derived from an EMBL/GenBank/DDBJ whole genome shotgun (WGS) entry which is preliminary data.</text>
</comment>
<evidence type="ECO:0000256" key="1">
    <source>
        <dbReference type="ARBA" id="ARBA00004141"/>
    </source>
</evidence>
<feature type="transmembrane region" description="Helical" evidence="5">
    <location>
        <begin position="113"/>
        <end position="132"/>
    </location>
</feature>
<dbReference type="AlphaFoldDB" id="A0A402A8D1"/>
<evidence type="ECO:0000313" key="7">
    <source>
        <dbReference type="Proteomes" id="UP000287352"/>
    </source>
</evidence>
<accession>A0A402A8D1</accession>
<dbReference type="EMBL" id="BIFR01000002">
    <property type="protein sequence ID" value="GCE15369.1"/>
    <property type="molecule type" value="Genomic_DNA"/>
</dbReference>
<evidence type="ECO:0000256" key="2">
    <source>
        <dbReference type="ARBA" id="ARBA00022692"/>
    </source>
</evidence>
<keyword evidence="7" id="KW-1185">Reference proteome</keyword>
<gene>
    <name evidence="6" type="ORF">KTT_52280</name>
</gene>
<sequence length="135" mass="14916">MLPIVVVERKAEIAMTIILWIIQSILALLFLLHGVLFLIMPARVKEQFQKSSLSIGFGRFIGLAELLAAFGLILPDWTQILPWLTPLAAALLLPIMVGAVVSHQRSKEQPQAILCLGIIVLLLIVAIYRAFILPV</sequence>